<keyword evidence="3" id="KW-0479">Metal-binding</keyword>
<evidence type="ECO:0000256" key="7">
    <source>
        <dbReference type="ARBA" id="ARBA00025769"/>
    </source>
</evidence>
<keyword evidence="5" id="KW-0269">Exonuclease</keyword>
<dbReference type="GO" id="GO:0006308">
    <property type="term" value="P:DNA catabolic process"/>
    <property type="evidence" value="ECO:0007669"/>
    <property type="project" value="TreeGrafter"/>
</dbReference>
<dbReference type="EMBL" id="JWZX01000924">
    <property type="protein sequence ID" value="KOO35283.1"/>
    <property type="molecule type" value="Genomic_DNA"/>
</dbReference>
<dbReference type="PANTHER" id="PTHR13058">
    <property type="entry name" value="THREE PRIME REPAIR EXONUCLEASE 1, 2"/>
    <property type="match status" value="1"/>
</dbReference>
<evidence type="ECO:0000256" key="3">
    <source>
        <dbReference type="ARBA" id="ARBA00022723"/>
    </source>
</evidence>
<evidence type="ECO:0000256" key="4">
    <source>
        <dbReference type="ARBA" id="ARBA00022801"/>
    </source>
</evidence>
<feature type="region of interest" description="Disordered" evidence="8">
    <location>
        <begin position="50"/>
        <end position="74"/>
    </location>
</feature>
<keyword evidence="11" id="KW-1185">Reference proteome</keyword>
<dbReference type="Gene3D" id="3.30.420.10">
    <property type="entry name" value="Ribonuclease H-like superfamily/Ribonuclease H"/>
    <property type="match status" value="1"/>
</dbReference>
<evidence type="ECO:0000259" key="9">
    <source>
        <dbReference type="SMART" id="SM00479"/>
    </source>
</evidence>
<reference evidence="11" key="1">
    <citation type="journal article" date="2015" name="PLoS Genet.">
        <title>Genome Sequence and Transcriptome Analyses of Chrysochromulina tobin: Metabolic Tools for Enhanced Algal Fitness in the Prominent Order Prymnesiales (Haptophyceae).</title>
        <authorList>
            <person name="Hovde B.T."/>
            <person name="Deodato C.R."/>
            <person name="Hunsperger H.M."/>
            <person name="Ryken S.A."/>
            <person name="Yost W."/>
            <person name="Jha R.K."/>
            <person name="Patterson J."/>
            <person name="Monnat R.J. Jr."/>
            <person name="Barlow S.B."/>
            <person name="Starkenburg S.R."/>
            <person name="Cattolico R.A."/>
        </authorList>
    </citation>
    <scope>NUCLEOTIDE SEQUENCE</scope>
    <source>
        <strain evidence="11">CCMP291</strain>
    </source>
</reference>
<keyword evidence="4" id="KW-0378">Hydrolase</keyword>
<feature type="domain" description="Exonuclease" evidence="9">
    <location>
        <begin position="179"/>
        <end position="358"/>
    </location>
</feature>
<sequence>MVEVAPAAAAGATNAMESEAEEMAASAALLLLMGEKDPDGEVEGAIAESEAMEITEEAEVGSTEGAIEESEAMEGVWRGVDNESDDKMEVDDAGAVGALEMAISTAPASSAQPPKADMTASAATRRSPRRRGPKEKVEAKDEEDGKEDLAAVVNWVAMMTTEAAEVAAATAAADGRDARYIVFDFETTGLGKTEHIRIVQVGARALDASLRPVDQFTSLVNPTIRIQRGAIEVHGISDERVASEETWAVIGLRLNQWMSRVRGPADGALTLLAHNGKRFDSRVLVFEHARHSLSLPPNLHHADTLDIFKRTFPGRPSYKLGEMHEGVLGCELENAHDAMADVDGVCALLRRAGAEEAAAAAEACSEALEAIVKRCGVALPPAPVAAAA</sequence>
<dbReference type="AlphaFoldDB" id="A0A0M0KA39"/>
<comment type="cofactor">
    <cofactor evidence="1">
        <name>Mg(2+)</name>
        <dbReference type="ChEBI" id="CHEBI:18420"/>
    </cofactor>
</comment>
<organism evidence="10 11">
    <name type="scientific">Chrysochromulina tobinii</name>
    <dbReference type="NCBI Taxonomy" id="1460289"/>
    <lineage>
        <taxon>Eukaryota</taxon>
        <taxon>Haptista</taxon>
        <taxon>Haptophyta</taxon>
        <taxon>Prymnesiophyceae</taxon>
        <taxon>Prymnesiales</taxon>
        <taxon>Chrysochromulinaceae</taxon>
        <taxon>Chrysochromulina</taxon>
    </lineage>
</organism>
<feature type="compositionally biased region" description="Acidic residues" evidence="8">
    <location>
        <begin position="50"/>
        <end position="59"/>
    </location>
</feature>
<dbReference type="GO" id="GO:0003676">
    <property type="term" value="F:nucleic acid binding"/>
    <property type="evidence" value="ECO:0007669"/>
    <property type="project" value="InterPro"/>
</dbReference>
<dbReference type="SUPFAM" id="SSF53098">
    <property type="entry name" value="Ribonuclease H-like"/>
    <property type="match status" value="1"/>
</dbReference>
<dbReference type="GO" id="GO:0008296">
    <property type="term" value="F:3'-5'-DNA exonuclease activity"/>
    <property type="evidence" value="ECO:0007669"/>
    <property type="project" value="TreeGrafter"/>
</dbReference>
<keyword evidence="6" id="KW-0460">Magnesium</keyword>
<evidence type="ECO:0000256" key="2">
    <source>
        <dbReference type="ARBA" id="ARBA00022722"/>
    </source>
</evidence>
<feature type="region of interest" description="Disordered" evidence="8">
    <location>
        <begin position="1"/>
        <end position="22"/>
    </location>
</feature>
<dbReference type="Pfam" id="PF00929">
    <property type="entry name" value="RNase_T"/>
    <property type="match status" value="1"/>
</dbReference>
<dbReference type="InterPro" id="IPR013520">
    <property type="entry name" value="Ribonucl_H"/>
</dbReference>
<dbReference type="GO" id="GO:0046872">
    <property type="term" value="F:metal ion binding"/>
    <property type="evidence" value="ECO:0007669"/>
    <property type="project" value="UniProtKB-KW"/>
</dbReference>
<dbReference type="InterPro" id="IPR012337">
    <property type="entry name" value="RNaseH-like_sf"/>
</dbReference>
<dbReference type="PANTHER" id="PTHR13058:SF19">
    <property type="entry name" value="LD40940P"/>
    <property type="match status" value="1"/>
</dbReference>
<evidence type="ECO:0000313" key="11">
    <source>
        <dbReference type="Proteomes" id="UP000037460"/>
    </source>
</evidence>
<dbReference type="Proteomes" id="UP000037460">
    <property type="component" value="Unassembled WGS sequence"/>
</dbReference>
<protein>
    <submittedName>
        <fullName evidence="10">DNA polymerase epsilon chain</fullName>
    </submittedName>
</protein>
<keyword evidence="2" id="KW-0540">Nuclease</keyword>
<dbReference type="GO" id="GO:0005737">
    <property type="term" value="C:cytoplasm"/>
    <property type="evidence" value="ECO:0007669"/>
    <property type="project" value="TreeGrafter"/>
</dbReference>
<feature type="region of interest" description="Disordered" evidence="8">
    <location>
        <begin position="105"/>
        <end position="145"/>
    </location>
</feature>
<dbReference type="InterPro" id="IPR036397">
    <property type="entry name" value="RNaseH_sf"/>
</dbReference>
<dbReference type="SMART" id="SM00479">
    <property type="entry name" value="EXOIII"/>
    <property type="match status" value="1"/>
</dbReference>
<proteinExistence type="inferred from homology"/>
<dbReference type="InterPro" id="IPR040393">
    <property type="entry name" value="TREX1/2"/>
</dbReference>
<name>A0A0M0KA39_9EUKA</name>
<accession>A0A0M0KA39</accession>
<comment type="caution">
    <text evidence="10">The sequence shown here is derived from an EMBL/GenBank/DDBJ whole genome shotgun (WGS) entry which is preliminary data.</text>
</comment>
<dbReference type="CDD" id="cd06127">
    <property type="entry name" value="DEDDh"/>
    <property type="match status" value="1"/>
</dbReference>
<evidence type="ECO:0000256" key="6">
    <source>
        <dbReference type="ARBA" id="ARBA00022842"/>
    </source>
</evidence>
<evidence type="ECO:0000256" key="1">
    <source>
        <dbReference type="ARBA" id="ARBA00001946"/>
    </source>
</evidence>
<gene>
    <name evidence="10" type="ORF">Ctob_012342</name>
</gene>
<evidence type="ECO:0000256" key="8">
    <source>
        <dbReference type="SAM" id="MobiDB-lite"/>
    </source>
</evidence>
<comment type="similarity">
    <text evidence="7">Belongs to the exonuclease superfamily. TREX family.</text>
</comment>
<evidence type="ECO:0000256" key="5">
    <source>
        <dbReference type="ARBA" id="ARBA00022839"/>
    </source>
</evidence>
<evidence type="ECO:0000313" key="10">
    <source>
        <dbReference type="EMBL" id="KOO35283.1"/>
    </source>
</evidence>
<dbReference type="OrthoDB" id="10250935at2759"/>